<dbReference type="Proteomes" id="UP001283361">
    <property type="component" value="Unassembled WGS sequence"/>
</dbReference>
<gene>
    <name evidence="1" type="ORF">RRG08_034321</name>
</gene>
<evidence type="ECO:0000313" key="1">
    <source>
        <dbReference type="EMBL" id="KAK3787618.1"/>
    </source>
</evidence>
<reference evidence="1" key="1">
    <citation type="journal article" date="2023" name="G3 (Bethesda)">
        <title>A reference genome for the long-term kleptoplast-retaining sea slug Elysia crispata morphotype clarki.</title>
        <authorList>
            <person name="Eastman K.E."/>
            <person name="Pendleton A.L."/>
            <person name="Shaikh M.A."/>
            <person name="Suttiyut T."/>
            <person name="Ogas R."/>
            <person name="Tomko P."/>
            <person name="Gavelis G."/>
            <person name="Widhalm J.R."/>
            <person name="Wisecaver J.H."/>
        </authorList>
    </citation>
    <scope>NUCLEOTIDE SEQUENCE</scope>
    <source>
        <strain evidence="1">ECLA1</strain>
    </source>
</reference>
<organism evidence="1 2">
    <name type="scientific">Elysia crispata</name>
    <name type="common">lettuce slug</name>
    <dbReference type="NCBI Taxonomy" id="231223"/>
    <lineage>
        <taxon>Eukaryota</taxon>
        <taxon>Metazoa</taxon>
        <taxon>Spiralia</taxon>
        <taxon>Lophotrochozoa</taxon>
        <taxon>Mollusca</taxon>
        <taxon>Gastropoda</taxon>
        <taxon>Heterobranchia</taxon>
        <taxon>Euthyneura</taxon>
        <taxon>Panpulmonata</taxon>
        <taxon>Sacoglossa</taxon>
        <taxon>Placobranchoidea</taxon>
        <taxon>Plakobranchidae</taxon>
        <taxon>Elysia</taxon>
    </lineage>
</organism>
<proteinExistence type="predicted"/>
<accession>A0AAE1DZT0</accession>
<sequence>MFCGLGLLCRSAGNFRPLQRMVTWRHEGGRLGLVSAGQRAIRTPQDPNCGDNAGVNKFSHAGCKSHYFDYGGYYGDDNLRMVMVTKSMGDGRNGGDDCLAARVVALVAMDSLLEPGRDDCFLDAHMHRRRQNGVCSPNWINAISSSNSTGTIGQAVVKTGGKRNKTAVICGN</sequence>
<comment type="caution">
    <text evidence="1">The sequence shown here is derived from an EMBL/GenBank/DDBJ whole genome shotgun (WGS) entry which is preliminary data.</text>
</comment>
<keyword evidence="2" id="KW-1185">Reference proteome</keyword>
<protein>
    <submittedName>
        <fullName evidence="1">Uncharacterized protein</fullName>
    </submittedName>
</protein>
<name>A0AAE1DZT0_9GAST</name>
<dbReference type="EMBL" id="JAWDGP010001849">
    <property type="protein sequence ID" value="KAK3787618.1"/>
    <property type="molecule type" value="Genomic_DNA"/>
</dbReference>
<dbReference type="AlphaFoldDB" id="A0AAE1DZT0"/>
<evidence type="ECO:0000313" key="2">
    <source>
        <dbReference type="Proteomes" id="UP001283361"/>
    </source>
</evidence>